<dbReference type="OMA" id="HYCSCCN"/>
<dbReference type="SMART" id="SM00714">
    <property type="entry name" value="LITAF"/>
    <property type="match status" value="1"/>
</dbReference>
<feature type="domain" description="LITAF" evidence="9">
    <location>
        <begin position="29"/>
        <end position="115"/>
    </location>
</feature>
<evidence type="ECO:0000256" key="2">
    <source>
        <dbReference type="ARBA" id="ARBA00004481"/>
    </source>
</evidence>
<dbReference type="InterPro" id="IPR006629">
    <property type="entry name" value="LITAF"/>
</dbReference>
<dbReference type="GO" id="GO:0031902">
    <property type="term" value="C:late endosome membrane"/>
    <property type="evidence" value="ECO:0007669"/>
    <property type="project" value="UniProtKB-SubCell"/>
</dbReference>
<evidence type="ECO:0000256" key="1">
    <source>
        <dbReference type="ARBA" id="ARBA00004414"/>
    </source>
</evidence>
<evidence type="ECO:0000259" key="9">
    <source>
        <dbReference type="PROSITE" id="PS51837"/>
    </source>
</evidence>
<comment type="subcellular location">
    <subcellularLocation>
        <location evidence="2">Endosome membrane</location>
        <topology evidence="2">Peripheral membrane protein</topology>
    </subcellularLocation>
    <subcellularLocation>
        <location evidence="1">Late endosome membrane</location>
    </subcellularLocation>
    <subcellularLocation>
        <location evidence="3">Lysosome membrane</location>
        <topology evidence="3">Peripheral membrane protein</topology>
        <orientation evidence="3">Cytoplasmic side</orientation>
    </subcellularLocation>
</comment>
<sequence>MDVDLKPTACPYLVPPKPVLPVHSGGTLPNSVLVINAEAQRGLGPVAQILCCPHCRCSMESRLEARVTKHTHAFAFALCLTGLLCLVPLPYCLKSCQSVDHYCSRCNRFLGKASS</sequence>
<dbReference type="EMBL" id="OUUW01000001">
    <property type="protein sequence ID" value="SPP72860.1"/>
    <property type="molecule type" value="Genomic_DNA"/>
</dbReference>
<reference evidence="11" key="1">
    <citation type="submission" date="2018-01" db="EMBL/GenBank/DDBJ databases">
        <authorList>
            <person name="Alioto T."/>
            <person name="Alioto T."/>
        </authorList>
    </citation>
    <scope>NUCLEOTIDE SEQUENCE [LARGE SCALE GENOMIC DNA]</scope>
</reference>
<evidence type="ECO:0000256" key="6">
    <source>
        <dbReference type="ARBA" id="ARBA00022833"/>
    </source>
</evidence>
<keyword evidence="8" id="KW-1133">Transmembrane helix</keyword>
<keyword evidence="5" id="KW-0479">Metal-binding</keyword>
<dbReference type="AlphaFoldDB" id="A0A3B0JCA8"/>
<dbReference type="Proteomes" id="UP000268350">
    <property type="component" value="Unassembled WGS sequence"/>
</dbReference>
<organism evidence="10 11">
    <name type="scientific">Drosophila guanche</name>
    <name type="common">Fruit fly</name>
    <dbReference type="NCBI Taxonomy" id="7266"/>
    <lineage>
        <taxon>Eukaryota</taxon>
        <taxon>Metazoa</taxon>
        <taxon>Ecdysozoa</taxon>
        <taxon>Arthropoda</taxon>
        <taxon>Hexapoda</taxon>
        <taxon>Insecta</taxon>
        <taxon>Pterygota</taxon>
        <taxon>Neoptera</taxon>
        <taxon>Endopterygota</taxon>
        <taxon>Diptera</taxon>
        <taxon>Brachycera</taxon>
        <taxon>Muscomorpha</taxon>
        <taxon>Ephydroidea</taxon>
        <taxon>Drosophilidae</taxon>
        <taxon>Drosophila</taxon>
        <taxon>Sophophora</taxon>
    </lineage>
</organism>
<dbReference type="Pfam" id="PF10601">
    <property type="entry name" value="zf-LITAF-like"/>
    <property type="match status" value="1"/>
</dbReference>
<protein>
    <recommendedName>
        <fullName evidence="9">LITAF domain-containing protein</fullName>
    </recommendedName>
</protein>
<keyword evidence="8" id="KW-0812">Transmembrane</keyword>
<evidence type="ECO:0000256" key="4">
    <source>
        <dbReference type="ARBA" id="ARBA00005975"/>
    </source>
</evidence>
<dbReference type="GO" id="GO:0008270">
    <property type="term" value="F:zinc ion binding"/>
    <property type="evidence" value="ECO:0007669"/>
    <property type="project" value="TreeGrafter"/>
</dbReference>
<keyword evidence="7 8" id="KW-0472">Membrane</keyword>
<evidence type="ECO:0000256" key="5">
    <source>
        <dbReference type="ARBA" id="ARBA00022723"/>
    </source>
</evidence>
<dbReference type="PROSITE" id="PS51837">
    <property type="entry name" value="LITAF"/>
    <property type="match status" value="1"/>
</dbReference>
<dbReference type="InterPro" id="IPR037519">
    <property type="entry name" value="LITAF_fam"/>
</dbReference>
<dbReference type="PANTHER" id="PTHR23292">
    <property type="entry name" value="LIPOPOLYSACCHARIDE-INDUCED TUMOR NECROSIS FACTOR-ALPHA FACTOR"/>
    <property type="match status" value="1"/>
</dbReference>
<gene>
    <name evidence="10" type="ORF">DGUA_6G000254</name>
</gene>
<dbReference type="GO" id="GO:0005765">
    <property type="term" value="C:lysosomal membrane"/>
    <property type="evidence" value="ECO:0007669"/>
    <property type="project" value="UniProtKB-SubCell"/>
</dbReference>
<proteinExistence type="inferred from homology"/>
<dbReference type="PANTHER" id="PTHR23292:SF14">
    <property type="entry name" value="FI16615P1-RELATED"/>
    <property type="match status" value="1"/>
</dbReference>
<comment type="similarity">
    <text evidence="4">Belongs to the CDIP1/LITAF family.</text>
</comment>
<evidence type="ECO:0000256" key="8">
    <source>
        <dbReference type="SAM" id="Phobius"/>
    </source>
</evidence>
<dbReference type="STRING" id="7266.A0A3B0JCA8"/>
<evidence type="ECO:0000256" key="3">
    <source>
        <dbReference type="ARBA" id="ARBA00004630"/>
    </source>
</evidence>
<name>A0A3B0JCA8_DROGU</name>
<evidence type="ECO:0000256" key="7">
    <source>
        <dbReference type="ARBA" id="ARBA00023136"/>
    </source>
</evidence>
<feature type="transmembrane region" description="Helical" evidence="8">
    <location>
        <begin position="72"/>
        <end position="91"/>
    </location>
</feature>
<keyword evidence="6" id="KW-0862">Zinc</keyword>
<accession>A0A3B0JCA8</accession>
<evidence type="ECO:0000313" key="10">
    <source>
        <dbReference type="EMBL" id="SPP72860.1"/>
    </source>
</evidence>
<evidence type="ECO:0000313" key="11">
    <source>
        <dbReference type="Proteomes" id="UP000268350"/>
    </source>
</evidence>
<keyword evidence="11" id="KW-1185">Reference proteome</keyword>